<dbReference type="InterPro" id="IPR050275">
    <property type="entry name" value="PGM_Phosphatase"/>
</dbReference>
<dbReference type="Gene3D" id="3.40.50.1240">
    <property type="entry name" value="Phosphoglycerate mutase-like"/>
    <property type="match status" value="1"/>
</dbReference>
<evidence type="ECO:0000313" key="1">
    <source>
        <dbReference type="EMBL" id="CAD8864237.1"/>
    </source>
</evidence>
<sequence>MAGEVKTDTAKRVALIRHGEGYHNVNSRKLYLGWLWSSATRDTSLTATGEEQARSLQTTLQDDADHPLHKVQVVISSPLQRALQTTRLVFGEGLTPPRCVSPLHTERCILPCDRGRSPQEIASLFPDVKEWEGFDALEPVWWPKTRSEEFWPVDRVESFKRLLLSRSETSLAVVGHAGFFKCFAGVAMHNCEVLWVDVDSSGVRVVDCSAPLHANL</sequence>
<dbReference type="PANTHER" id="PTHR48100">
    <property type="entry name" value="BROAD-SPECIFICITY PHOSPHATASE YOR283W-RELATED"/>
    <property type="match status" value="1"/>
</dbReference>
<accession>A0A7S1FGD6</accession>
<dbReference type="InterPro" id="IPR013078">
    <property type="entry name" value="His_Pase_superF_clade-1"/>
</dbReference>
<dbReference type="SUPFAM" id="SSF53254">
    <property type="entry name" value="Phosphoglycerate mutase-like"/>
    <property type="match status" value="1"/>
</dbReference>
<dbReference type="AlphaFoldDB" id="A0A7S1FGD6"/>
<dbReference type="GO" id="GO:0016791">
    <property type="term" value="F:phosphatase activity"/>
    <property type="evidence" value="ECO:0007669"/>
    <property type="project" value="TreeGrafter"/>
</dbReference>
<evidence type="ECO:0008006" key="2">
    <source>
        <dbReference type="Google" id="ProtNLM"/>
    </source>
</evidence>
<dbReference type="SMART" id="SM00855">
    <property type="entry name" value="PGAM"/>
    <property type="match status" value="1"/>
</dbReference>
<dbReference type="GO" id="GO:0005737">
    <property type="term" value="C:cytoplasm"/>
    <property type="evidence" value="ECO:0007669"/>
    <property type="project" value="TreeGrafter"/>
</dbReference>
<dbReference type="Pfam" id="PF00300">
    <property type="entry name" value="His_Phos_1"/>
    <property type="match status" value="1"/>
</dbReference>
<reference evidence="1" key="1">
    <citation type="submission" date="2021-01" db="EMBL/GenBank/DDBJ databases">
        <authorList>
            <person name="Corre E."/>
            <person name="Pelletier E."/>
            <person name="Niang G."/>
            <person name="Scheremetjew M."/>
            <person name="Finn R."/>
            <person name="Kale V."/>
            <person name="Holt S."/>
            <person name="Cochrane G."/>
            <person name="Meng A."/>
            <person name="Brown T."/>
            <person name="Cohen L."/>
        </authorList>
    </citation>
    <scope>NUCLEOTIDE SEQUENCE</scope>
</reference>
<name>A0A7S1FGD6_NOCSC</name>
<dbReference type="CDD" id="cd07067">
    <property type="entry name" value="HP_PGM_like"/>
    <property type="match status" value="1"/>
</dbReference>
<dbReference type="EMBL" id="HBFQ01054273">
    <property type="protein sequence ID" value="CAD8864237.1"/>
    <property type="molecule type" value="Transcribed_RNA"/>
</dbReference>
<protein>
    <recommendedName>
        <fullName evidence="2">Phosphoglycerate mutase-like protein</fullName>
    </recommendedName>
</protein>
<dbReference type="PANTHER" id="PTHR48100:SF1">
    <property type="entry name" value="HISTIDINE PHOSPHATASE FAMILY PROTEIN-RELATED"/>
    <property type="match status" value="1"/>
</dbReference>
<dbReference type="InterPro" id="IPR029033">
    <property type="entry name" value="His_PPase_superfam"/>
</dbReference>
<proteinExistence type="predicted"/>
<organism evidence="1">
    <name type="scientific">Noctiluca scintillans</name>
    <name type="common">Sea sparkle</name>
    <name type="synonym">Red tide dinoflagellate</name>
    <dbReference type="NCBI Taxonomy" id="2966"/>
    <lineage>
        <taxon>Eukaryota</taxon>
        <taxon>Sar</taxon>
        <taxon>Alveolata</taxon>
        <taxon>Dinophyceae</taxon>
        <taxon>Noctilucales</taxon>
        <taxon>Noctilucaceae</taxon>
        <taxon>Noctiluca</taxon>
    </lineage>
</organism>
<gene>
    <name evidence="1" type="ORF">NSCI0253_LOCUS38592</name>
</gene>